<dbReference type="RefSeq" id="WP_010854670.1">
    <property type="nucleotide sequence ID" value="NZ_AQHR01000069.1"/>
</dbReference>
<dbReference type="HAMAP" id="MF_01077">
    <property type="entry name" value="RimP"/>
    <property type="match status" value="1"/>
</dbReference>
<comment type="similarity">
    <text evidence="3">Belongs to the RimP family.</text>
</comment>
<evidence type="ECO:0000313" key="6">
    <source>
        <dbReference type="EMBL" id="EON76991.1"/>
    </source>
</evidence>
<dbReference type="InterPro" id="IPR003728">
    <property type="entry name" value="Ribosome_maturation_RimP"/>
</dbReference>
<gene>
    <name evidence="3" type="primary">rimP</name>
    <name evidence="6" type="ORF">ADIS_2534</name>
</gene>
<evidence type="ECO:0000256" key="1">
    <source>
        <dbReference type="ARBA" id="ARBA00022490"/>
    </source>
</evidence>
<accession>R7ZS74</accession>
<organism evidence="6 7">
    <name type="scientific">Lunatimonas lonarensis</name>
    <dbReference type="NCBI Taxonomy" id="1232681"/>
    <lineage>
        <taxon>Bacteria</taxon>
        <taxon>Pseudomonadati</taxon>
        <taxon>Bacteroidota</taxon>
        <taxon>Cytophagia</taxon>
        <taxon>Cytophagales</taxon>
        <taxon>Cyclobacteriaceae</taxon>
    </lineage>
</organism>
<dbReference type="Pfam" id="PF02576">
    <property type="entry name" value="RimP_N"/>
    <property type="match status" value="1"/>
</dbReference>
<dbReference type="OrthoDB" id="9789702at2"/>
<evidence type="ECO:0000313" key="7">
    <source>
        <dbReference type="Proteomes" id="UP000013909"/>
    </source>
</evidence>
<protein>
    <recommendedName>
        <fullName evidence="3">Ribosome maturation factor RimP</fullName>
    </recommendedName>
</protein>
<keyword evidence="7" id="KW-1185">Reference proteome</keyword>
<dbReference type="InterPro" id="IPR028998">
    <property type="entry name" value="RimP_C"/>
</dbReference>
<dbReference type="EMBL" id="AQHR01000069">
    <property type="protein sequence ID" value="EON76991.1"/>
    <property type="molecule type" value="Genomic_DNA"/>
</dbReference>
<dbReference type="PANTHER" id="PTHR33867">
    <property type="entry name" value="RIBOSOME MATURATION FACTOR RIMP"/>
    <property type="match status" value="1"/>
</dbReference>
<evidence type="ECO:0000256" key="2">
    <source>
        <dbReference type="ARBA" id="ARBA00022517"/>
    </source>
</evidence>
<evidence type="ECO:0000256" key="3">
    <source>
        <dbReference type="HAMAP-Rule" id="MF_01077"/>
    </source>
</evidence>
<evidence type="ECO:0000259" key="4">
    <source>
        <dbReference type="Pfam" id="PF02576"/>
    </source>
</evidence>
<dbReference type="GO" id="GO:0000028">
    <property type="term" value="P:ribosomal small subunit assembly"/>
    <property type="evidence" value="ECO:0007669"/>
    <property type="project" value="TreeGrafter"/>
</dbReference>
<keyword evidence="2 3" id="KW-0690">Ribosome biogenesis</keyword>
<dbReference type="GO" id="GO:0005829">
    <property type="term" value="C:cytosol"/>
    <property type="evidence" value="ECO:0007669"/>
    <property type="project" value="TreeGrafter"/>
</dbReference>
<feature type="domain" description="Ribosome maturation factor RimP C-terminal" evidence="5">
    <location>
        <begin position="85"/>
        <end position="155"/>
    </location>
</feature>
<keyword evidence="1 3" id="KW-0963">Cytoplasm</keyword>
<evidence type="ECO:0000259" key="5">
    <source>
        <dbReference type="Pfam" id="PF17384"/>
    </source>
</evidence>
<dbReference type="Proteomes" id="UP000013909">
    <property type="component" value="Unassembled WGS sequence"/>
</dbReference>
<dbReference type="InterPro" id="IPR035956">
    <property type="entry name" value="RimP_N_sf"/>
</dbReference>
<dbReference type="AlphaFoldDB" id="R7ZS74"/>
<comment type="function">
    <text evidence="3">Required for maturation of 30S ribosomal subunits.</text>
</comment>
<dbReference type="SUPFAM" id="SSF75420">
    <property type="entry name" value="YhbC-like, N-terminal domain"/>
    <property type="match status" value="1"/>
</dbReference>
<proteinExistence type="inferred from homology"/>
<dbReference type="Gene3D" id="3.30.300.70">
    <property type="entry name" value="RimP-like superfamily, N-terminal"/>
    <property type="match status" value="1"/>
</dbReference>
<comment type="caution">
    <text evidence="6">The sequence shown here is derived from an EMBL/GenBank/DDBJ whole genome shotgun (WGS) entry which is preliminary data.</text>
</comment>
<sequence length="156" mass="17171">MELEQTIAEIVEKHLPDDSHFIVEVKVNQVGYKTVLGILIDADQGVNIDTCAKVSREVSEEIEAKELIPTAYTIEVSSPGVGYPLSSRRQYAKNEGRNLQVVLESGESVEGRLKEVGQTGIVLVVKQKEKGKKATETEIALAFNQIKKSTVLVSFK</sequence>
<comment type="subcellular location">
    <subcellularLocation>
        <location evidence="3">Cytoplasm</location>
    </subcellularLocation>
</comment>
<name>R7ZS74_9BACT</name>
<dbReference type="GO" id="GO:0006412">
    <property type="term" value="P:translation"/>
    <property type="evidence" value="ECO:0007669"/>
    <property type="project" value="TreeGrafter"/>
</dbReference>
<reference evidence="6 7" key="1">
    <citation type="submission" date="2013-02" db="EMBL/GenBank/DDBJ databases">
        <title>A novel strain isolated from Lonar lake, Maharashtra, India.</title>
        <authorList>
            <person name="Singh A."/>
        </authorList>
    </citation>
    <scope>NUCLEOTIDE SEQUENCE [LARGE SCALE GENOMIC DNA]</scope>
    <source>
        <strain evidence="6 7">AK24</strain>
    </source>
</reference>
<dbReference type="Pfam" id="PF17384">
    <property type="entry name" value="DUF150_C"/>
    <property type="match status" value="1"/>
</dbReference>
<dbReference type="PANTHER" id="PTHR33867:SF1">
    <property type="entry name" value="RIBOSOME MATURATION FACTOR RIMP"/>
    <property type="match status" value="1"/>
</dbReference>
<dbReference type="STRING" id="1232681.ADIS_2534"/>
<feature type="domain" description="Ribosome maturation factor RimP N-terminal" evidence="4">
    <location>
        <begin position="11"/>
        <end position="81"/>
    </location>
</feature>
<dbReference type="InterPro" id="IPR028989">
    <property type="entry name" value="RimP_N"/>
</dbReference>